<keyword evidence="7" id="KW-1185">Reference proteome</keyword>
<dbReference type="GO" id="GO:0000103">
    <property type="term" value="P:sulfate assimilation"/>
    <property type="evidence" value="ECO:0007669"/>
    <property type="project" value="TreeGrafter"/>
</dbReference>
<dbReference type="SUPFAM" id="SSF56655">
    <property type="entry name" value="Carbohydrate phosphatase"/>
    <property type="match status" value="1"/>
</dbReference>
<keyword evidence="5" id="KW-0460">Magnesium</keyword>
<dbReference type="GO" id="GO:0046872">
    <property type="term" value="F:metal ion binding"/>
    <property type="evidence" value="ECO:0007669"/>
    <property type="project" value="UniProtKB-KW"/>
</dbReference>
<keyword evidence="4" id="KW-0378">Hydrolase</keyword>
<organism evidence="6 7">
    <name type="scientific">Dillenia turbinata</name>
    <dbReference type="NCBI Taxonomy" id="194707"/>
    <lineage>
        <taxon>Eukaryota</taxon>
        <taxon>Viridiplantae</taxon>
        <taxon>Streptophyta</taxon>
        <taxon>Embryophyta</taxon>
        <taxon>Tracheophyta</taxon>
        <taxon>Spermatophyta</taxon>
        <taxon>Magnoliopsida</taxon>
        <taxon>eudicotyledons</taxon>
        <taxon>Gunneridae</taxon>
        <taxon>Pentapetalae</taxon>
        <taxon>Dilleniales</taxon>
        <taxon>Dilleniaceae</taxon>
        <taxon>Dillenia</taxon>
    </lineage>
</organism>
<dbReference type="EMBL" id="JBAMMX010000023">
    <property type="protein sequence ID" value="KAK6917450.1"/>
    <property type="molecule type" value="Genomic_DNA"/>
</dbReference>
<name>A0AAN8UL25_9MAGN</name>
<evidence type="ECO:0000256" key="5">
    <source>
        <dbReference type="ARBA" id="ARBA00022842"/>
    </source>
</evidence>
<comment type="similarity">
    <text evidence="2">Belongs to the inositol monophosphatase superfamily.</text>
</comment>
<dbReference type="AlphaFoldDB" id="A0AAN8UL25"/>
<evidence type="ECO:0000256" key="4">
    <source>
        <dbReference type="ARBA" id="ARBA00022801"/>
    </source>
</evidence>
<dbReference type="Gene3D" id="3.40.190.80">
    <property type="match status" value="1"/>
</dbReference>
<evidence type="ECO:0000256" key="1">
    <source>
        <dbReference type="ARBA" id="ARBA00001946"/>
    </source>
</evidence>
<keyword evidence="3" id="KW-0479">Metal-binding</keyword>
<dbReference type="PANTHER" id="PTHR43200">
    <property type="entry name" value="PHOSPHATASE"/>
    <property type="match status" value="1"/>
</dbReference>
<gene>
    <name evidence="6" type="ORF">RJ641_018201</name>
</gene>
<evidence type="ECO:0000313" key="7">
    <source>
        <dbReference type="Proteomes" id="UP001370490"/>
    </source>
</evidence>
<dbReference type="Proteomes" id="UP001370490">
    <property type="component" value="Unassembled WGS sequence"/>
</dbReference>
<dbReference type="GO" id="GO:0008441">
    <property type="term" value="F:3'(2'),5'-bisphosphate nucleotidase activity"/>
    <property type="evidence" value="ECO:0007669"/>
    <property type="project" value="TreeGrafter"/>
</dbReference>
<protein>
    <submittedName>
        <fullName evidence="6">Uncharacterized protein</fullName>
    </submittedName>
</protein>
<reference evidence="6 7" key="1">
    <citation type="submission" date="2023-12" db="EMBL/GenBank/DDBJ databases">
        <title>A high-quality genome assembly for Dillenia turbinata (Dilleniales).</title>
        <authorList>
            <person name="Chanderbali A."/>
        </authorList>
    </citation>
    <scope>NUCLEOTIDE SEQUENCE [LARGE SCALE GENOMIC DNA]</scope>
    <source>
        <strain evidence="6">LSX21</strain>
        <tissue evidence="6">Leaf</tissue>
    </source>
</reference>
<comment type="caution">
    <text evidence="6">The sequence shown here is derived from an EMBL/GenBank/DDBJ whole genome shotgun (WGS) entry which is preliminary data.</text>
</comment>
<evidence type="ECO:0000313" key="6">
    <source>
        <dbReference type="EMBL" id="KAK6917450.1"/>
    </source>
</evidence>
<proteinExistence type="inferred from homology"/>
<accession>A0AAN8UL25</accession>
<evidence type="ECO:0000256" key="3">
    <source>
        <dbReference type="ARBA" id="ARBA00022723"/>
    </source>
</evidence>
<comment type="cofactor">
    <cofactor evidence="1">
        <name>Mg(2+)</name>
        <dbReference type="ChEBI" id="CHEBI:18420"/>
    </cofactor>
</comment>
<dbReference type="InterPro" id="IPR051090">
    <property type="entry name" value="Inositol_monoP_superfamily"/>
</dbReference>
<dbReference type="PANTHER" id="PTHR43200:SF4">
    <property type="entry name" value="PAP-SPECIFIC PHOSPHATASE, MITOCHONDRIAL-RELATED"/>
    <property type="match status" value="1"/>
</dbReference>
<sequence>MLSRELLVSVCNGCPNWQEDISRKPPIDVVECDSGLRESGIIVVAHVGCGTWRKQLPNRVSHGTLPLSAIFSATPNADNLGDKQILLVPKCCGRKGIHLCSSPKRTIIKEAGGKVTDWKGSQLDLAADQAEWRVIFSSGGVLVTNGFLHDPILEMIAFTSSVS</sequence>
<evidence type="ECO:0000256" key="2">
    <source>
        <dbReference type="ARBA" id="ARBA00009759"/>
    </source>
</evidence>